<organism evidence="2 3">
    <name type="scientific">Candidatus Gottesmanbacteria bacterium GW2011_GWB1_44_11c</name>
    <dbReference type="NCBI Taxonomy" id="1618447"/>
    <lineage>
        <taxon>Bacteria</taxon>
        <taxon>Candidatus Gottesmaniibacteriota</taxon>
    </lineage>
</organism>
<feature type="transmembrane region" description="Helical" evidence="1">
    <location>
        <begin position="212"/>
        <end position="228"/>
    </location>
</feature>
<evidence type="ECO:0000256" key="1">
    <source>
        <dbReference type="SAM" id="Phobius"/>
    </source>
</evidence>
<comment type="caution">
    <text evidence="2">The sequence shown here is derived from an EMBL/GenBank/DDBJ whole genome shotgun (WGS) entry which is preliminary data.</text>
</comment>
<keyword evidence="1" id="KW-1133">Transmembrane helix</keyword>
<proteinExistence type="predicted"/>
<evidence type="ECO:0008006" key="4">
    <source>
        <dbReference type="Google" id="ProtNLM"/>
    </source>
</evidence>
<name>A0A0G1GVP3_9BACT</name>
<protein>
    <recommendedName>
        <fullName evidence="4">Membrane protein 6-pyruvoyl-tetrahydropterin synthase-related domain-containing protein</fullName>
    </recommendedName>
</protein>
<feature type="transmembrane region" description="Helical" evidence="1">
    <location>
        <begin position="336"/>
        <end position="354"/>
    </location>
</feature>
<gene>
    <name evidence="2" type="ORF">UW22_C0001G0067</name>
</gene>
<feature type="transmembrane region" description="Helical" evidence="1">
    <location>
        <begin position="158"/>
        <end position="178"/>
    </location>
</feature>
<feature type="transmembrane region" description="Helical" evidence="1">
    <location>
        <begin position="413"/>
        <end position="437"/>
    </location>
</feature>
<evidence type="ECO:0000313" key="3">
    <source>
        <dbReference type="Proteomes" id="UP000034617"/>
    </source>
</evidence>
<feature type="transmembrane region" description="Helical" evidence="1">
    <location>
        <begin position="311"/>
        <end position="329"/>
    </location>
</feature>
<dbReference type="PATRIC" id="fig|1618447.3.peg.66"/>
<feature type="transmembrane region" description="Helical" evidence="1">
    <location>
        <begin position="382"/>
        <end position="401"/>
    </location>
</feature>
<dbReference type="AlphaFoldDB" id="A0A0G1GVP3"/>
<feature type="transmembrane region" description="Helical" evidence="1">
    <location>
        <begin position="711"/>
        <end position="732"/>
    </location>
</feature>
<feature type="transmembrane region" description="Helical" evidence="1">
    <location>
        <begin position="134"/>
        <end position="152"/>
    </location>
</feature>
<dbReference type="Proteomes" id="UP000034617">
    <property type="component" value="Unassembled WGS sequence"/>
</dbReference>
<reference evidence="2 3" key="1">
    <citation type="journal article" date="2015" name="Nature">
        <title>rRNA introns, odd ribosomes, and small enigmatic genomes across a large radiation of phyla.</title>
        <authorList>
            <person name="Brown C.T."/>
            <person name="Hug L.A."/>
            <person name="Thomas B.C."/>
            <person name="Sharon I."/>
            <person name="Castelle C.J."/>
            <person name="Singh A."/>
            <person name="Wilkins M.J."/>
            <person name="Williams K.H."/>
            <person name="Banfield J.F."/>
        </authorList>
    </citation>
    <scope>NUCLEOTIDE SEQUENCE [LARGE SCALE GENOMIC DNA]</scope>
</reference>
<feature type="transmembrane region" description="Helical" evidence="1">
    <location>
        <begin position="12"/>
        <end position="30"/>
    </location>
</feature>
<dbReference type="EMBL" id="LCHM01000001">
    <property type="protein sequence ID" value="KKT39156.1"/>
    <property type="molecule type" value="Genomic_DNA"/>
</dbReference>
<accession>A0A0G1GVP3</accession>
<sequence length="742" mass="85574">MKLLTKLLSHRKNILPYVFFACLSLAPFFWKSSNAIYPLAGSCDFSSPVDLAYEIGNHLFVYDPLHTAGYESTPQLSTLFPYHVIMWVLSQLHVSPHFSVLFFISLLLFLSQVSMFQFLQEYLVHSLNLKKHRTFFWSFIGAELYGFSPYPIGLIAPGHFLSLVLYALFPWILLFYVHILEEQNISYKKVLLLFLLFFSSVSGAAYSISVPYILAIIFSAYALFSILLSRIPSVRTVKRYILVFILMILACSWWLIPFLVTQFFSHAQYETNPLMSGVVAATGFSTIGNIFLGRAEGQLYDTPSYFGYFRFPLPLLFLLMTVFLGYALFQRQRNPGIRIFFGLLLLGVFISKGVREPWGNMFQFLYEHIPGFQIFRRPVSKFYWEFFFFYISLSMMGLAFFEERMARFRTVLRVTAGIVFGGCIGWLVYSFIFAGGLTSFHIPDYYVDAGNRLKMEKATRILLLPGTYGVYPKFNQSMNGYSGIDFIYELWKVPVISPDPTGYSVDLPYKKQTNTLMRLIREGQSFCTKAGELGISHIVVRTDYADETKIEIPQSSIISILDASFDIQSKEILGQEKSGIYMYGVKDTCRSDLVSLADEDPSLSFEYERENPVQIRIRISGFSDTVSLVLLENYSRWWKLYPIPQKSYGKSIIFRKGIQIPDHNHNILYGWANSWDLDPEYLKKTYSKEFVEELPNGKLRMSFLLYFQPQLSYYAGIFLTAVAGGTVLWIYVKSRKYEKSKV</sequence>
<keyword evidence="1" id="KW-0812">Transmembrane</keyword>
<evidence type="ECO:0000313" key="2">
    <source>
        <dbReference type="EMBL" id="KKT39156.1"/>
    </source>
</evidence>
<feature type="transmembrane region" description="Helical" evidence="1">
    <location>
        <begin position="240"/>
        <end position="264"/>
    </location>
</feature>
<keyword evidence="1" id="KW-0472">Membrane</keyword>
<feature type="transmembrane region" description="Helical" evidence="1">
    <location>
        <begin position="190"/>
        <end position="206"/>
    </location>
</feature>
<feature type="transmembrane region" description="Helical" evidence="1">
    <location>
        <begin position="94"/>
        <end position="113"/>
    </location>
</feature>